<organism evidence="3 4">
    <name type="scientific">Aduncisulcus paluster</name>
    <dbReference type="NCBI Taxonomy" id="2918883"/>
    <lineage>
        <taxon>Eukaryota</taxon>
        <taxon>Metamonada</taxon>
        <taxon>Carpediemonas-like organisms</taxon>
        <taxon>Aduncisulcus</taxon>
    </lineage>
</organism>
<gene>
    <name evidence="3" type="ORF">ADUPG1_008224</name>
</gene>
<feature type="region of interest" description="Disordered" evidence="1">
    <location>
        <begin position="409"/>
        <end position="454"/>
    </location>
</feature>
<keyword evidence="2" id="KW-0812">Transmembrane</keyword>
<keyword evidence="4" id="KW-1185">Reference proteome</keyword>
<feature type="compositionally biased region" description="Polar residues" evidence="1">
    <location>
        <begin position="416"/>
        <end position="433"/>
    </location>
</feature>
<evidence type="ECO:0000313" key="4">
    <source>
        <dbReference type="Proteomes" id="UP001057375"/>
    </source>
</evidence>
<dbReference type="EMBL" id="BQXS01010893">
    <property type="protein sequence ID" value="GKT34967.1"/>
    <property type="molecule type" value="Genomic_DNA"/>
</dbReference>
<sequence>MGNLLTAESDISFDDPQDLASTISSDITSSLKYKISALKDLRDAATKEVDKLINDNCFPDDDRPTAETYKRSNEGALEYDSRYNANVDFEYPHVHSYSVVTGTSHEEFFSAHLDLTEQMKKAVLTNYSEDAVVGDDDYNDIYSDPYLGDATFVGFDGGYQIYPGRDMYYSYTFFNFLRVPATKSDVSILIDVTSLTSSKEVAKYTAIIDAVIDSLATGTKLHILLLGKNYIVPFVQSGYVVVSYSSISSIKQLLAKMLSSVPSSVVTNGIITEMDVYKAVSFVYSQRDVICNHVHLRSDLWVESDAFESSETCEYPSIHKASAPSSPRSLFSSEWVSEDYMFRFDSSIASSDESTTFLGPTFVNVIGNTKQSATTLKNGNDGSSSSSPNANDYNNSRKDWKKWYAEDSKSDDPYSDGNSDLNVETDSGFQFMTNGDDIDDDSDGPCLSSSADSAGKGGYTCPPLTILLISNGISYSGPFTNHDPDTIRGSDILKYPMINIVCALTHPVRVGHSHTASLMGISSYSIPEIDLVNSTNSYSDSDHKFKQVAIPGVISESCANGLCLPSPTYYNILSVFSYKMALLPLLQALVPHHFSVFIGESRVCVDGTACVDLVSPVFSSSSNMYIGVVTTSFPVENIIKGSIIKGIKEVGPPPLPTQDPSEFLESPFSTDSSILTDAYDPLHVIPRLSSPCFTPILFRASDGVVLYHPHLTQHIATNSPLPLTLHSLLSEGEEYILTNKAALSQVRGKIIPATGVVPIYLSERMVGGSGTGGFGGSTSDSSSTATKYETTEEYIMTKQTKTTSADTGGYFYPKQIVSSVPGTIVWERIDGVSGLVVGIICETGCLRNHGEMTDLPLPTDELDDFSYNGTDRVSSRKLDADDNPIAMLHYNMSDLDSDDLDLGQVELGSYGEYVCDACATFSVAPDLVDGSQYTTLREFTRLMQRTIVDGEESRVVREIDANWYESTGVPYPKNEIDDLDESEEDSYYTYVEVRIPSVITNFVRSTVPSLYHLKYQLNQLLFYSNGEDAAYYDEYGTFRWWSLLRDDFLFVEYLHLQTRTVVRYPGAPSYGYDAPHTQAYIENCSLEGGFVHGRPCVTMTQEYFIISLPIQDTQHSEETVLVDTVFGTAHEQYYSQLAEVELAEKVFANGYTYVDSSWTQNDVTSLATGGVSFVSDSSDSFKVRKPLISTHNNVPSSHKNSKKSILAAGNGTLKEFGMTKHFVDNSYPRSSFITKKDSVYVSTMTNETNPNIPFNHIKTDPSISPTAEESTVLRHTPMMVVSIVFDATGAIMNNIIEPVLENISMLPFCGSAACLFQVFSSTVQPLHAYPYKIKPETIQNSFTTSAAQVFEYVGTGDVSGSVYSQMFVKALDSSGVIASSHNTVPKRADKICIGAFFKEASCNSNSSTSDVYSTILDGETAICVKDFVVEKNTISELQSVLEGAGLTVTSGSTLPGRYLRVPYEMSGEFAYRYIPFFGGFMVIAANPILNIPPSFLSLHYGMKNSCLSMDTSTVSSVSLLHEQFFPSPDKSSPIKYSLLSSFLLNQAAELEEYEKASPFHGHLPYEIIDVKISGVPTKWVSDVPIVEQSVLYVFGIFVGIVLFIWLVVSICKSGRYRNRTKLAKSLLFGH</sequence>
<feature type="transmembrane region" description="Helical" evidence="2">
    <location>
        <begin position="1590"/>
        <end position="1611"/>
    </location>
</feature>
<evidence type="ECO:0000256" key="2">
    <source>
        <dbReference type="SAM" id="Phobius"/>
    </source>
</evidence>
<feature type="region of interest" description="Disordered" evidence="1">
    <location>
        <begin position="374"/>
        <end position="393"/>
    </location>
</feature>
<name>A0ABQ5KR65_9EUKA</name>
<evidence type="ECO:0008006" key="5">
    <source>
        <dbReference type="Google" id="ProtNLM"/>
    </source>
</evidence>
<proteinExistence type="predicted"/>
<protein>
    <recommendedName>
        <fullName evidence="5">VWFA domain-containing protein</fullName>
    </recommendedName>
</protein>
<reference evidence="3" key="1">
    <citation type="submission" date="2022-03" db="EMBL/GenBank/DDBJ databases">
        <title>Draft genome sequence of Aduncisulcus paluster, a free-living microaerophilic Fornicata.</title>
        <authorList>
            <person name="Yuyama I."/>
            <person name="Kume K."/>
            <person name="Tamura T."/>
            <person name="Inagaki Y."/>
            <person name="Hashimoto T."/>
        </authorList>
    </citation>
    <scope>NUCLEOTIDE SEQUENCE</scope>
    <source>
        <strain evidence="3">NY0171</strain>
    </source>
</reference>
<evidence type="ECO:0000313" key="3">
    <source>
        <dbReference type="EMBL" id="GKT34967.1"/>
    </source>
</evidence>
<dbReference type="Proteomes" id="UP001057375">
    <property type="component" value="Unassembled WGS sequence"/>
</dbReference>
<feature type="compositionally biased region" description="Low complexity" evidence="1">
    <location>
        <begin position="378"/>
        <end position="393"/>
    </location>
</feature>
<keyword evidence="2" id="KW-0472">Membrane</keyword>
<evidence type="ECO:0000256" key="1">
    <source>
        <dbReference type="SAM" id="MobiDB-lite"/>
    </source>
</evidence>
<accession>A0ABQ5KR65</accession>
<keyword evidence="2" id="KW-1133">Transmembrane helix</keyword>
<comment type="caution">
    <text evidence="3">The sequence shown here is derived from an EMBL/GenBank/DDBJ whole genome shotgun (WGS) entry which is preliminary data.</text>
</comment>